<dbReference type="Pfam" id="PF02698">
    <property type="entry name" value="DUF218"/>
    <property type="match status" value="1"/>
</dbReference>
<dbReference type="KEGG" id="mgg:MPLG2_3349"/>
<organism evidence="2 3">
    <name type="scientific">Micropruina glycogenica</name>
    <dbReference type="NCBI Taxonomy" id="75385"/>
    <lineage>
        <taxon>Bacteria</taxon>
        <taxon>Bacillati</taxon>
        <taxon>Actinomycetota</taxon>
        <taxon>Actinomycetes</taxon>
        <taxon>Propionibacteriales</taxon>
        <taxon>Nocardioidaceae</taxon>
        <taxon>Micropruina</taxon>
    </lineage>
</organism>
<dbReference type="EMBL" id="LT985188">
    <property type="protein sequence ID" value="SPD88379.1"/>
    <property type="molecule type" value="Genomic_DNA"/>
</dbReference>
<reference evidence="2 3" key="1">
    <citation type="submission" date="2018-02" db="EMBL/GenBank/DDBJ databases">
        <authorList>
            <person name="Cohen D.B."/>
            <person name="Kent A.D."/>
        </authorList>
    </citation>
    <scope>NUCLEOTIDE SEQUENCE [LARGE SCALE GENOMIC DNA]</scope>
    <source>
        <strain evidence="2">1</strain>
    </source>
</reference>
<evidence type="ECO:0000313" key="3">
    <source>
        <dbReference type="Proteomes" id="UP000238164"/>
    </source>
</evidence>
<dbReference type="OrthoDB" id="9782395at2"/>
<keyword evidence="3" id="KW-1185">Reference proteome</keyword>
<dbReference type="InterPro" id="IPR014729">
    <property type="entry name" value="Rossmann-like_a/b/a_fold"/>
</dbReference>
<dbReference type="Proteomes" id="UP000238164">
    <property type="component" value="Chromosome 1"/>
</dbReference>
<evidence type="ECO:0000259" key="1">
    <source>
        <dbReference type="Pfam" id="PF02698"/>
    </source>
</evidence>
<proteinExistence type="predicted"/>
<dbReference type="CDD" id="cd06259">
    <property type="entry name" value="YdcF-like"/>
    <property type="match status" value="1"/>
</dbReference>
<evidence type="ECO:0000313" key="2">
    <source>
        <dbReference type="EMBL" id="SPD88379.1"/>
    </source>
</evidence>
<feature type="domain" description="DUF218" evidence="1">
    <location>
        <begin position="44"/>
        <end position="154"/>
    </location>
</feature>
<dbReference type="InterPro" id="IPR003848">
    <property type="entry name" value="DUF218"/>
</dbReference>
<dbReference type="Gene3D" id="3.40.50.620">
    <property type="entry name" value="HUPs"/>
    <property type="match status" value="1"/>
</dbReference>
<gene>
    <name evidence="2" type="ORF">MPLG2_3349</name>
</gene>
<name>A0A2N9JLY0_9ACTN</name>
<protein>
    <recommendedName>
        <fullName evidence="1">DUF218 domain-containing protein</fullName>
    </recommendedName>
</protein>
<sequence length="193" mass="21136">MNRVGRAGRDLCLGVAGLWLLAEAAHARVSVIPANAGIHQPSHDTLLVLGCPSLRDGRPSAAQRWRVDLAARNARATTRFVISGAGEAEVMARDLTDRHGILPSRITTETAATNTWQNVGNCAELIEPGGVVGMISDPLHARRAERYWRLQHPARADELRPAMLYRFGEHPLLKVATAGYEVLLRSLRYRPAP</sequence>
<accession>A0A2N9JLY0</accession>
<dbReference type="RefSeq" id="WP_105186905.1">
    <property type="nucleotide sequence ID" value="NZ_BAAAGO010000001.1"/>
</dbReference>
<dbReference type="AlphaFoldDB" id="A0A2N9JLY0"/>